<evidence type="ECO:0000313" key="1">
    <source>
        <dbReference type="EMBL" id="KAJ8890096.1"/>
    </source>
</evidence>
<proteinExistence type="predicted"/>
<keyword evidence="2" id="KW-1185">Reference proteome</keyword>
<organism evidence="1 2">
    <name type="scientific">Dryococelus australis</name>
    <dbReference type="NCBI Taxonomy" id="614101"/>
    <lineage>
        <taxon>Eukaryota</taxon>
        <taxon>Metazoa</taxon>
        <taxon>Ecdysozoa</taxon>
        <taxon>Arthropoda</taxon>
        <taxon>Hexapoda</taxon>
        <taxon>Insecta</taxon>
        <taxon>Pterygota</taxon>
        <taxon>Neoptera</taxon>
        <taxon>Polyneoptera</taxon>
        <taxon>Phasmatodea</taxon>
        <taxon>Verophasmatodea</taxon>
        <taxon>Anareolatae</taxon>
        <taxon>Phasmatidae</taxon>
        <taxon>Eurycanthinae</taxon>
        <taxon>Dryococelus</taxon>
    </lineage>
</organism>
<evidence type="ECO:0000313" key="2">
    <source>
        <dbReference type="Proteomes" id="UP001159363"/>
    </source>
</evidence>
<reference evidence="1 2" key="1">
    <citation type="submission" date="2023-02" db="EMBL/GenBank/DDBJ databases">
        <title>LHISI_Scaffold_Assembly.</title>
        <authorList>
            <person name="Stuart O.P."/>
            <person name="Cleave R."/>
            <person name="Magrath M.J.L."/>
            <person name="Mikheyev A.S."/>
        </authorList>
    </citation>
    <scope>NUCLEOTIDE SEQUENCE [LARGE SCALE GENOMIC DNA]</scope>
    <source>
        <strain evidence="1">Daus_M_001</strain>
        <tissue evidence="1">Leg muscle</tissue>
    </source>
</reference>
<dbReference type="PANTHER" id="PTHR45749">
    <property type="match status" value="1"/>
</dbReference>
<comment type="caution">
    <text evidence="1">The sequence shown here is derived from an EMBL/GenBank/DDBJ whole genome shotgun (WGS) entry which is preliminary data.</text>
</comment>
<accession>A0ABQ9I0D2</accession>
<dbReference type="Proteomes" id="UP001159363">
    <property type="component" value="Chromosome 3"/>
</dbReference>
<protein>
    <recommendedName>
        <fullName evidence="3">DUF4371 domain-containing protein</fullName>
    </recommendedName>
</protein>
<dbReference type="EMBL" id="JARBHB010000003">
    <property type="protein sequence ID" value="KAJ8890096.1"/>
    <property type="molecule type" value="Genomic_DNA"/>
</dbReference>
<sequence length="94" mass="10287">MFSIIVDEARCFKEEQMSIVLRYPENLHPQEKFIGFGNCSKGRGSTSLAAAITDVLNNLHAEGMVMIAQSYDGASVMSGKHNGVQAEIKNSTHK</sequence>
<dbReference type="PANTHER" id="PTHR45749:SF37">
    <property type="entry name" value="OS05G0311600 PROTEIN"/>
    <property type="match status" value="1"/>
</dbReference>
<gene>
    <name evidence="1" type="ORF">PR048_009603</name>
</gene>
<evidence type="ECO:0008006" key="3">
    <source>
        <dbReference type="Google" id="ProtNLM"/>
    </source>
</evidence>
<name>A0ABQ9I0D2_9NEOP</name>